<evidence type="ECO:0000256" key="3">
    <source>
        <dbReference type="ARBA" id="ARBA00022692"/>
    </source>
</evidence>
<keyword evidence="3 7" id="KW-0812">Transmembrane</keyword>
<evidence type="ECO:0000313" key="8">
    <source>
        <dbReference type="EMBL" id="PEN04994.1"/>
    </source>
</evidence>
<dbReference type="InterPro" id="IPR038377">
    <property type="entry name" value="Na/Glc_symporter_sf"/>
</dbReference>
<sequence>MNDFPISTLDLFVIGGYFLIVFGIGYYIAKRIDTGEDLFLAGRSLMWGTIGLSLFASNISSTTLIGLAGDAYSTGIAVSNYEWMAGLVLVFMAFFFIPFFIRSRLTTIPEYLEKRFDVRSRKYFSGLTVFTSIMIDAAGGIYAGTLVLQMFFPDLPFLWTAFGLAGVAGLYTAFGGLAAVVYTDVIQAVILFIGSVIIALITFAQFDFSWAQATAALPDGHLSMIHPIDDPEGRLPWLGTLVGVPVLGFYYWGLNQYIVQRVLGAKDLKQARWGALLGGLLKLAPLFIMVLPGAWALSLYPNLENPDLVFPTLVTELLPVGIVGLVLAGLVAAIMSTIDSTLNAASTLITVDFVQPAKPDLTAQQIGTLGKWVTVVLMIVAALWAPMIREFPGLWNYIQSVLSFLVPPVVAVFLLGVFWPRMGKNSAFITLTGGHALSLVVFAFWVTDTLQLHFTIVAGLLTVLCIGLAIGSALAFDTQPAQEKIEGYTWANRTIEPEEALPWYKDYRWQSVAIVGLTVVMLVVFW</sequence>
<dbReference type="GO" id="GO:0005886">
    <property type="term" value="C:plasma membrane"/>
    <property type="evidence" value="ECO:0007669"/>
    <property type="project" value="TreeGrafter"/>
</dbReference>
<dbReference type="PANTHER" id="PTHR11819">
    <property type="entry name" value="SOLUTE CARRIER FAMILY 5"/>
    <property type="match status" value="1"/>
</dbReference>
<evidence type="ECO:0000256" key="5">
    <source>
        <dbReference type="ARBA" id="ARBA00023136"/>
    </source>
</evidence>
<feature type="transmembrane region" description="Helical" evidence="7">
    <location>
        <begin position="189"/>
        <end position="215"/>
    </location>
</feature>
<dbReference type="PROSITE" id="PS50283">
    <property type="entry name" value="NA_SOLUT_SYMP_3"/>
    <property type="match status" value="1"/>
</dbReference>
<comment type="caution">
    <text evidence="8">The sequence shown here is derived from an EMBL/GenBank/DDBJ whole genome shotgun (WGS) entry which is preliminary data.</text>
</comment>
<evidence type="ECO:0000256" key="6">
    <source>
        <dbReference type="RuleBase" id="RU362091"/>
    </source>
</evidence>
<keyword evidence="5 7" id="KW-0472">Membrane</keyword>
<comment type="similarity">
    <text evidence="2 6">Belongs to the sodium:solute symporter (SSF) (TC 2.A.21) family.</text>
</comment>
<name>A0A2H3NU32_9BACT</name>
<evidence type="ECO:0000256" key="1">
    <source>
        <dbReference type="ARBA" id="ARBA00004141"/>
    </source>
</evidence>
<feature type="transmembrane region" description="Helical" evidence="7">
    <location>
        <begin position="81"/>
        <end position="102"/>
    </location>
</feature>
<dbReference type="EMBL" id="PDEP01000018">
    <property type="protein sequence ID" value="PEN04994.1"/>
    <property type="molecule type" value="Genomic_DNA"/>
</dbReference>
<feature type="transmembrane region" description="Helical" evidence="7">
    <location>
        <begin position="275"/>
        <end position="297"/>
    </location>
</feature>
<dbReference type="PANTHER" id="PTHR11819:SF195">
    <property type="entry name" value="SODIUM_GLUCOSE COTRANSPORTER 4"/>
    <property type="match status" value="1"/>
</dbReference>
<feature type="transmembrane region" description="Helical" evidence="7">
    <location>
        <begin position="6"/>
        <end position="29"/>
    </location>
</feature>
<dbReference type="RefSeq" id="WP_098063293.1">
    <property type="nucleotide sequence ID" value="NZ_PDEP01000018.1"/>
</dbReference>
<feature type="transmembrane region" description="Helical" evidence="7">
    <location>
        <begin position="123"/>
        <end position="151"/>
    </location>
</feature>
<keyword evidence="4 7" id="KW-1133">Transmembrane helix</keyword>
<accession>A0A2H3NU32</accession>
<evidence type="ECO:0000256" key="2">
    <source>
        <dbReference type="ARBA" id="ARBA00006434"/>
    </source>
</evidence>
<dbReference type="AlphaFoldDB" id="A0A2H3NU32"/>
<evidence type="ECO:0000313" key="9">
    <source>
        <dbReference type="Proteomes" id="UP000221024"/>
    </source>
</evidence>
<dbReference type="GO" id="GO:0005412">
    <property type="term" value="F:D-glucose:sodium symporter activity"/>
    <property type="evidence" value="ECO:0007669"/>
    <property type="project" value="TreeGrafter"/>
</dbReference>
<dbReference type="InterPro" id="IPR001734">
    <property type="entry name" value="Na/solute_symporter"/>
</dbReference>
<reference evidence="8 9" key="1">
    <citation type="submission" date="2017-10" db="EMBL/GenBank/DDBJ databases">
        <title>Draft genome of Longimonas halophila.</title>
        <authorList>
            <person name="Goh K.M."/>
            <person name="Shamsir M.S."/>
            <person name="Lim S.W."/>
        </authorList>
    </citation>
    <scope>NUCLEOTIDE SEQUENCE [LARGE SCALE GENOMIC DNA]</scope>
    <source>
        <strain evidence="8 9">KCTC 42399</strain>
    </source>
</reference>
<keyword evidence="9" id="KW-1185">Reference proteome</keyword>
<feature type="transmembrane region" description="Helical" evidence="7">
    <location>
        <begin position="235"/>
        <end position="254"/>
    </location>
</feature>
<feature type="transmembrane region" description="Helical" evidence="7">
    <location>
        <begin position="394"/>
        <end position="419"/>
    </location>
</feature>
<feature type="transmembrane region" description="Helical" evidence="7">
    <location>
        <begin position="157"/>
        <end position="182"/>
    </location>
</feature>
<feature type="transmembrane region" description="Helical" evidence="7">
    <location>
        <begin position="452"/>
        <end position="476"/>
    </location>
</feature>
<feature type="transmembrane region" description="Helical" evidence="7">
    <location>
        <begin position="369"/>
        <end position="388"/>
    </location>
</feature>
<dbReference type="CDD" id="cd10329">
    <property type="entry name" value="SLC5sbd_SGLT1-like"/>
    <property type="match status" value="1"/>
</dbReference>
<dbReference type="Pfam" id="PF00474">
    <property type="entry name" value="SSF"/>
    <property type="match status" value="1"/>
</dbReference>
<evidence type="ECO:0000256" key="4">
    <source>
        <dbReference type="ARBA" id="ARBA00022989"/>
    </source>
</evidence>
<proteinExistence type="inferred from homology"/>
<dbReference type="Gene3D" id="1.20.1730.10">
    <property type="entry name" value="Sodium/glucose cotransporter"/>
    <property type="match status" value="1"/>
</dbReference>
<dbReference type="Proteomes" id="UP000221024">
    <property type="component" value="Unassembled WGS sequence"/>
</dbReference>
<feature type="transmembrane region" description="Helical" evidence="7">
    <location>
        <begin position="50"/>
        <end position="69"/>
    </location>
</feature>
<gene>
    <name evidence="8" type="ORF">CRI93_14125</name>
</gene>
<evidence type="ECO:0000256" key="7">
    <source>
        <dbReference type="SAM" id="Phobius"/>
    </source>
</evidence>
<organism evidence="8 9">
    <name type="scientific">Longimonas halophila</name>
    <dbReference type="NCBI Taxonomy" id="1469170"/>
    <lineage>
        <taxon>Bacteria</taxon>
        <taxon>Pseudomonadati</taxon>
        <taxon>Rhodothermota</taxon>
        <taxon>Rhodothermia</taxon>
        <taxon>Rhodothermales</taxon>
        <taxon>Salisaetaceae</taxon>
        <taxon>Longimonas</taxon>
    </lineage>
</organism>
<feature type="transmembrane region" description="Helical" evidence="7">
    <location>
        <begin position="317"/>
        <end position="338"/>
    </location>
</feature>
<dbReference type="NCBIfam" id="TIGR00813">
    <property type="entry name" value="sss"/>
    <property type="match status" value="1"/>
</dbReference>
<dbReference type="OrthoDB" id="9814523at2"/>
<comment type="subcellular location">
    <subcellularLocation>
        <location evidence="1">Membrane</location>
        <topology evidence="1">Multi-pass membrane protein</topology>
    </subcellularLocation>
</comment>
<protein>
    <submittedName>
        <fullName evidence="8">Sodium/glucose cotransporter 2</fullName>
    </submittedName>
</protein>
<feature type="transmembrane region" description="Helical" evidence="7">
    <location>
        <begin position="426"/>
        <end position="446"/>
    </location>
</feature>